<feature type="domain" description="BON" evidence="1">
    <location>
        <begin position="5"/>
        <end position="73"/>
    </location>
</feature>
<evidence type="ECO:0000313" key="3">
    <source>
        <dbReference type="Proteomes" id="UP000276417"/>
    </source>
</evidence>
<feature type="domain" description="BON" evidence="1">
    <location>
        <begin position="82"/>
        <end position="150"/>
    </location>
</feature>
<dbReference type="InterPro" id="IPR007055">
    <property type="entry name" value="BON_dom"/>
</dbReference>
<dbReference type="PROSITE" id="PS50914">
    <property type="entry name" value="BON"/>
    <property type="match status" value="3"/>
</dbReference>
<dbReference type="KEGG" id="dph:EHF33_14915"/>
<dbReference type="PANTHER" id="PTHR34606:SF4">
    <property type="entry name" value="OUTER MEMBRANE LIPOPROTEIN DOLP"/>
    <property type="match status" value="1"/>
</dbReference>
<dbReference type="EMBL" id="CP034184">
    <property type="protein sequence ID" value="AZI44190.1"/>
    <property type="molecule type" value="Genomic_DNA"/>
</dbReference>
<reference evidence="2 3" key="1">
    <citation type="submission" date="2018-11" db="EMBL/GenBank/DDBJ databases">
        <title>Deinococcus shelandsis sp. nov., isolated from South Shetland Islands soil of Antarctica.</title>
        <authorList>
            <person name="Tian J."/>
        </authorList>
    </citation>
    <scope>NUCLEOTIDE SEQUENCE [LARGE SCALE GENOMIC DNA]</scope>
    <source>
        <strain evidence="2 3">S14-83T</strain>
    </source>
</reference>
<dbReference type="PANTHER" id="PTHR34606">
    <property type="entry name" value="BON DOMAIN-CONTAINING PROTEIN"/>
    <property type="match status" value="1"/>
</dbReference>
<name>A0A3G8YH72_9DEIO</name>
<proteinExistence type="predicted"/>
<keyword evidence="3" id="KW-1185">Reference proteome</keyword>
<dbReference type="Proteomes" id="UP000276417">
    <property type="component" value="Chromosome 2"/>
</dbReference>
<dbReference type="RefSeq" id="WP_124873592.1">
    <property type="nucleotide sequence ID" value="NZ_CP034184.1"/>
</dbReference>
<protein>
    <submittedName>
        <fullName evidence="2">BON domain-containing protein</fullName>
    </submittedName>
</protein>
<evidence type="ECO:0000313" key="2">
    <source>
        <dbReference type="EMBL" id="AZI44190.1"/>
    </source>
</evidence>
<dbReference type="Pfam" id="PF04972">
    <property type="entry name" value="BON"/>
    <property type="match status" value="3"/>
</dbReference>
<sequence length="219" mass="23782">MITINDIVLQENVLAELLFEPSLDAAQITATVKNGIVTLSGSVANFPEKWAAERAVKRVLGVKGVAEELTVNFNFRPGTRYSDEDIAGAARRTLEWSANVPEKSVQIRVEDGWVTLEGTVDWQFQRQNAYTVVAHLLGVKGVSNLITLTPRVASADVRSNIEAAFKRSSDLESVQVEIEGSKITLRGTLPNWTEIDAAGLAAWNAAGVTTVNNQIHIGL</sequence>
<dbReference type="InterPro" id="IPR051686">
    <property type="entry name" value="Lipoprotein_DolP"/>
</dbReference>
<organism evidence="2 3">
    <name type="scientific">Deinococcus psychrotolerans</name>
    <dbReference type="NCBI Taxonomy" id="2489213"/>
    <lineage>
        <taxon>Bacteria</taxon>
        <taxon>Thermotogati</taxon>
        <taxon>Deinococcota</taxon>
        <taxon>Deinococci</taxon>
        <taxon>Deinococcales</taxon>
        <taxon>Deinococcaceae</taxon>
        <taxon>Deinococcus</taxon>
    </lineage>
</organism>
<evidence type="ECO:0000259" key="1">
    <source>
        <dbReference type="PROSITE" id="PS50914"/>
    </source>
</evidence>
<dbReference type="AlphaFoldDB" id="A0A3G8YH72"/>
<feature type="domain" description="BON" evidence="1">
    <location>
        <begin position="153"/>
        <end position="219"/>
    </location>
</feature>
<dbReference type="Gene3D" id="3.30.1340.30">
    <property type="match status" value="3"/>
</dbReference>
<accession>A0A3G8YH72</accession>
<dbReference type="OrthoDB" id="870892at2"/>
<gene>
    <name evidence="2" type="ORF">EHF33_14915</name>
</gene>